<protein>
    <submittedName>
        <fullName evidence="7">Peptide synthetase</fullName>
    </submittedName>
</protein>
<dbReference type="Gene3D" id="2.30.38.10">
    <property type="entry name" value="Luciferase, Domain 3"/>
    <property type="match status" value="1"/>
</dbReference>
<dbReference type="GO" id="GO:0043041">
    <property type="term" value="P:amino acid activation for nonribosomal peptide biosynthetic process"/>
    <property type="evidence" value="ECO:0007669"/>
    <property type="project" value="TreeGrafter"/>
</dbReference>
<dbReference type="GO" id="GO:0008610">
    <property type="term" value="P:lipid biosynthetic process"/>
    <property type="evidence" value="ECO:0007669"/>
    <property type="project" value="UniProtKB-ARBA"/>
</dbReference>
<comment type="similarity">
    <text evidence="2">Belongs to the ATP-dependent AMP-binding enzyme family.</text>
</comment>
<dbReference type="InterPro" id="IPR000873">
    <property type="entry name" value="AMP-dep_synth/lig_dom"/>
</dbReference>
<dbReference type="Pfam" id="PF00668">
    <property type="entry name" value="Condensation"/>
    <property type="match status" value="1"/>
</dbReference>
<comment type="cofactor">
    <cofactor evidence="1">
        <name>pantetheine 4'-phosphate</name>
        <dbReference type="ChEBI" id="CHEBI:47942"/>
    </cofactor>
</comment>
<feature type="domain" description="Carrier" evidence="6">
    <location>
        <begin position="966"/>
        <end position="1040"/>
    </location>
</feature>
<evidence type="ECO:0000313" key="7">
    <source>
        <dbReference type="EMBL" id="OLN26857.1"/>
    </source>
</evidence>
<dbReference type="Pfam" id="PF07993">
    <property type="entry name" value="NAD_binding_4"/>
    <property type="match status" value="1"/>
</dbReference>
<dbReference type="InterPro" id="IPR025110">
    <property type="entry name" value="AMP-bd_C"/>
</dbReference>
<sequence>MPEPLVYPLTFPQQSIWDIERFYGNTSYANLVMTTIIRENVNMDFLENAANHIIQQHEALRLRIIISEGEPRQYISEIRKHKFDRFDFSHSNGLEDFAGWQDKHTRKPFQLLDADLFYIALIRLSNNEVALYSKFHHLISDAWTIIMIIRDILNTYKDLVNHVPLLIEQKPSYFDYILEDMEYRNSPKYKERKTFWQQMYKTVPEFILLKERAQRRDSRAKRRTQRLSHDLTEEIERFSTEFKVSGFIIFFAVFALYISKTTFKHDLVIGTPVLNRANHHTKNTAGMFISNIPFRITINPEWNFVTYLGEVSKVWKQLLRNQRYPYQEILKDFREAHSHSGSLTDVFFSYQNAKFEIDDLDFESFWYFNGQEINTLSLHVSDWKDEGALRLDYDYLIEALTETEVEQIHHHIITLLKDAIFKPSKALSQISLLTSREKDILLHEFNLTKLEYPKDKTIQQLFEEQAEKTPEGIALIVDDQRLTYRTLNERANQLANVLRRKDIKPDSIVGIMVHRSLELMIGILGIIKAGGAYLPIDPDHPIARVEEVLRDSRTQLVLTSQALYAEKEEIGRLEKTLGLEKINLDDAALYAGTASNLVSINKPTDLVYVIYTSGSTGKPKGVMIEHRSVNNLIHALTQKLHFFEQKVILSLTTVSFDIFVMETLLPLSQGLCVIMANEEEQQIPKLLFDLIDKYNIEMLQATPSKIQSVLKDPYCSVGLAPLSEIFIGGEKLSEVLLKRVRKVAPSARIYNMYGPTETTVWSMYKDVTQVDHITIGNSIANTKIYILDAVRELVPMGITGEIYIGGEGLARGYLYREDLTKERFFPDPFHQGQTVYKTGDLGRWTSDGEIEHLGRNDDQIKIRGFRIELGEIEKCLLEHELLQDVVVISREDGKNKNYLCAYLVGNQACSILDLRTYLAQRLPDYMIPSKFVWLDAIPLTPNAKVNKKALPDPISAGRIQDAEPISPRDSLEEELARLWSIALDVEQVSVDDNFFVLGGDSLAIIEVLTGIWSREWDLSAQDFYDYPTIRQLSDKVRGKISGPKESEQPAEDFPSIYLEYDKTPPASISVQRGNVLLTGATGFLGIHLLWELLKSTPCTIYCMVRGVESETRLTRLLKFYFLASLSTIDYSRIRVVNGDVSLEKFGLSVKDYEMLGENVSTVIHAAGLVKHYGSYAEFEKVNVLGTQEVIAFCLTFRRHMNHVSTISVAGNQLVQEPGNGRFSETELYIGQNYLDNLYVRSKFEAEVYVLKAINSGLLHATIFRVGILTGRYTDGHFQGNIHENAFYQKLKSLIELKAIPRDRLHQELEFTPVDVCAKGIISIIRTNTWTGRVFHMFNHKKVEIKKVIDILYSQGTEIELLDKVLFYQLIEECRKKKHNDSLNGFVLDLTEEGQIDSTFKIEILSNITQDYLAQTGFEWPEVTEDYLNKVLDYMKRVGFLR</sequence>
<dbReference type="FunFam" id="3.30.300.30:FF:000010">
    <property type="entry name" value="Enterobactin synthetase component F"/>
    <property type="match status" value="1"/>
</dbReference>
<name>A0A1Q8QHN9_9FIRM</name>
<dbReference type="Pfam" id="PF00501">
    <property type="entry name" value="AMP-binding"/>
    <property type="match status" value="1"/>
</dbReference>
<keyword evidence="8" id="KW-1185">Reference proteome</keyword>
<dbReference type="RefSeq" id="WP_075367095.1">
    <property type="nucleotide sequence ID" value="NZ_MLBF01000068.1"/>
</dbReference>
<comment type="caution">
    <text evidence="7">The sequence shown here is derived from an EMBL/GenBank/DDBJ whole genome shotgun (WGS) entry which is preliminary data.</text>
</comment>
<dbReference type="InterPro" id="IPR010071">
    <property type="entry name" value="AA_adenyl_dom"/>
</dbReference>
<keyword evidence="3" id="KW-0596">Phosphopantetheine</keyword>
<dbReference type="Gene3D" id="3.30.559.10">
    <property type="entry name" value="Chloramphenicol acetyltransferase-like domain"/>
    <property type="match status" value="1"/>
</dbReference>
<dbReference type="PANTHER" id="PTHR45527">
    <property type="entry name" value="NONRIBOSOMAL PEPTIDE SYNTHETASE"/>
    <property type="match status" value="1"/>
</dbReference>
<dbReference type="InterPro" id="IPR010080">
    <property type="entry name" value="Thioester_reductase-like_dom"/>
</dbReference>
<proteinExistence type="inferred from homology"/>
<dbReference type="Pfam" id="PF13193">
    <property type="entry name" value="AMP-binding_C"/>
    <property type="match status" value="1"/>
</dbReference>
<dbReference type="OrthoDB" id="9778383at2"/>
<evidence type="ECO:0000256" key="2">
    <source>
        <dbReference type="ARBA" id="ARBA00006432"/>
    </source>
</evidence>
<dbReference type="SUPFAM" id="SSF47336">
    <property type="entry name" value="ACP-like"/>
    <property type="match status" value="1"/>
</dbReference>
<dbReference type="InterPro" id="IPR036736">
    <property type="entry name" value="ACP-like_sf"/>
</dbReference>
<evidence type="ECO:0000256" key="5">
    <source>
        <dbReference type="ARBA" id="ARBA00022598"/>
    </source>
</evidence>
<dbReference type="PROSITE" id="PS00455">
    <property type="entry name" value="AMP_BINDING"/>
    <property type="match status" value="1"/>
</dbReference>
<evidence type="ECO:0000256" key="1">
    <source>
        <dbReference type="ARBA" id="ARBA00001957"/>
    </source>
</evidence>
<dbReference type="NCBIfam" id="TIGR01733">
    <property type="entry name" value="AA-adenyl-dom"/>
    <property type="match status" value="1"/>
</dbReference>
<dbReference type="PROSITE" id="PS50075">
    <property type="entry name" value="CARRIER"/>
    <property type="match status" value="1"/>
</dbReference>
<dbReference type="Gene3D" id="3.40.50.720">
    <property type="entry name" value="NAD(P)-binding Rossmann-like Domain"/>
    <property type="match status" value="1"/>
</dbReference>
<dbReference type="InterPro" id="IPR009081">
    <property type="entry name" value="PP-bd_ACP"/>
</dbReference>
<dbReference type="FunFam" id="3.40.50.12780:FF:000012">
    <property type="entry name" value="Non-ribosomal peptide synthetase"/>
    <property type="match status" value="1"/>
</dbReference>
<dbReference type="GO" id="GO:0016874">
    <property type="term" value="F:ligase activity"/>
    <property type="evidence" value="ECO:0007669"/>
    <property type="project" value="UniProtKB-KW"/>
</dbReference>
<dbReference type="FunFam" id="2.30.38.10:FF:000001">
    <property type="entry name" value="Non-ribosomal peptide synthetase PvdI"/>
    <property type="match status" value="1"/>
</dbReference>
<dbReference type="Gene3D" id="1.10.1200.10">
    <property type="entry name" value="ACP-like"/>
    <property type="match status" value="1"/>
</dbReference>
<evidence type="ECO:0000259" key="6">
    <source>
        <dbReference type="PROSITE" id="PS50075"/>
    </source>
</evidence>
<dbReference type="Gene3D" id="3.40.50.980">
    <property type="match status" value="2"/>
</dbReference>
<dbReference type="GO" id="GO:0031177">
    <property type="term" value="F:phosphopantetheine binding"/>
    <property type="evidence" value="ECO:0007669"/>
    <property type="project" value="TreeGrafter"/>
</dbReference>
<reference evidence="7 8" key="1">
    <citation type="submission" date="2016-09" db="EMBL/GenBank/DDBJ databases">
        <title>Complete genome of Desulfosporosinus sp. OL.</title>
        <authorList>
            <person name="Mardanov A."/>
            <person name="Beletsky A."/>
            <person name="Panova A."/>
            <person name="Karnachuk O."/>
            <person name="Ravin N."/>
        </authorList>
    </citation>
    <scope>NUCLEOTIDE SEQUENCE [LARGE SCALE GENOMIC DNA]</scope>
    <source>
        <strain evidence="7 8">OL</strain>
    </source>
</reference>
<evidence type="ECO:0000313" key="8">
    <source>
        <dbReference type="Proteomes" id="UP000186102"/>
    </source>
</evidence>
<accession>A0A1Q8QHN9</accession>
<dbReference type="InterPro" id="IPR013120">
    <property type="entry name" value="FAR_NAD-bd"/>
</dbReference>
<dbReference type="SUPFAM" id="SSF51735">
    <property type="entry name" value="NAD(P)-binding Rossmann-fold domains"/>
    <property type="match status" value="1"/>
</dbReference>
<dbReference type="FunFam" id="3.40.50.980:FF:000001">
    <property type="entry name" value="Non-ribosomal peptide synthetase"/>
    <property type="match status" value="1"/>
</dbReference>
<dbReference type="SUPFAM" id="SSF52777">
    <property type="entry name" value="CoA-dependent acyltransferases"/>
    <property type="match status" value="2"/>
</dbReference>
<organism evidence="7 8">
    <name type="scientific">Desulfosporosinus metallidurans</name>
    <dbReference type="NCBI Taxonomy" id="1888891"/>
    <lineage>
        <taxon>Bacteria</taxon>
        <taxon>Bacillati</taxon>
        <taxon>Bacillota</taxon>
        <taxon>Clostridia</taxon>
        <taxon>Eubacteriales</taxon>
        <taxon>Desulfitobacteriaceae</taxon>
        <taxon>Desulfosporosinus</taxon>
    </lineage>
</organism>
<dbReference type="EMBL" id="MLBF01000068">
    <property type="protein sequence ID" value="OLN26857.1"/>
    <property type="molecule type" value="Genomic_DNA"/>
</dbReference>
<dbReference type="Pfam" id="PF00550">
    <property type="entry name" value="PP-binding"/>
    <property type="match status" value="1"/>
</dbReference>
<dbReference type="InterPro" id="IPR001242">
    <property type="entry name" value="Condensation_dom"/>
</dbReference>
<dbReference type="InterPro" id="IPR020845">
    <property type="entry name" value="AMP-binding_CS"/>
</dbReference>
<dbReference type="STRING" id="1888891.DSOL_4810"/>
<dbReference type="GO" id="GO:0044550">
    <property type="term" value="P:secondary metabolite biosynthetic process"/>
    <property type="evidence" value="ECO:0007669"/>
    <property type="project" value="UniProtKB-ARBA"/>
</dbReference>
<dbReference type="Gene3D" id="3.30.300.30">
    <property type="match status" value="1"/>
</dbReference>
<evidence type="ECO:0000256" key="3">
    <source>
        <dbReference type="ARBA" id="ARBA00022450"/>
    </source>
</evidence>
<dbReference type="PANTHER" id="PTHR45527:SF1">
    <property type="entry name" value="FATTY ACID SYNTHASE"/>
    <property type="match status" value="1"/>
</dbReference>
<dbReference type="InterPro" id="IPR023213">
    <property type="entry name" value="CAT-like_dom_sf"/>
</dbReference>
<dbReference type="InterPro" id="IPR036291">
    <property type="entry name" value="NAD(P)-bd_dom_sf"/>
</dbReference>
<keyword evidence="4" id="KW-0597">Phosphoprotein</keyword>
<dbReference type="PIRSF" id="PIRSF001617">
    <property type="entry name" value="Alpha-AR"/>
    <property type="match status" value="1"/>
</dbReference>
<dbReference type="GO" id="GO:0005737">
    <property type="term" value="C:cytoplasm"/>
    <property type="evidence" value="ECO:0007669"/>
    <property type="project" value="TreeGrafter"/>
</dbReference>
<dbReference type="SUPFAM" id="SSF56801">
    <property type="entry name" value="Acetyl-CoA synthetase-like"/>
    <property type="match status" value="1"/>
</dbReference>
<gene>
    <name evidence="7" type="ORF">DSOL_4810</name>
</gene>
<dbReference type="CDD" id="cd05235">
    <property type="entry name" value="SDR_e1"/>
    <property type="match status" value="1"/>
</dbReference>
<dbReference type="InterPro" id="IPR045851">
    <property type="entry name" value="AMP-bd_C_sf"/>
</dbReference>
<dbReference type="CDD" id="cd05930">
    <property type="entry name" value="A_NRPS"/>
    <property type="match status" value="1"/>
</dbReference>
<evidence type="ECO:0000256" key="4">
    <source>
        <dbReference type="ARBA" id="ARBA00022553"/>
    </source>
</evidence>
<dbReference type="Proteomes" id="UP000186102">
    <property type="component" value="Unassembled WGS sequence"/>
</dbReference>
<dbReference type="Gene3D" id="3.30.559.30">
    <property type="entry name" value="Nonribosomal peptide synthetase, condensation domain"/>
    <property type="match status" value="1"/>
</dbReference>
<dbReference type="NCBIfam" id="TIGR01746">
    <property type="entry name" value="Thioester-redct"/>
    <property type="match status" value="1"/>
</dbReference>
<keyword evidence="5" id="KW-0436">Ligase</keyword>